<dbReference type="Proteomes" id="UP000228996">
    <property type="component" value="Unassembled WGS sequence"/>
</dbReference>
<dbReference type="AlphaFoldDB" id="A0A2M6XDM2"/>
<protein>
    <submittedName>
        <fullName evidence="2">Uncharacterized protein</fullName>
    </submittedName>
</protein>
<reference evidence="3" key="1">
    <citation type="submission" date="2017-09" db="EMBL/GenBank/DDBJ databases">
        <title>Depth-based differentiation of microbial function through sediment-hosted aquifers and enrichment of novel symbionts in the deep terrestrial subsurface.</title>
        <authorList>
            <person name="Probst A.J."/>
            <person name="Ladd B."/>
            <person name="Jarett J.K."/>
            <person name="Geller-Mcgrath D.E."/>
            <person name="Sieber C.M.K."/>
            <person name="Emerson J.B."/>
            <person name="Anantharaman K."/>
            <person name="Thomas B.C."/>
            <person name="Malmstrom R."/>
            <person name="Stieglmeier M."/>
            <person name="Klingl A."/>
            <person name="Woyke T."/>
            <person name="Ryan C.M."/>
            <person name="Banfield J.F."/>
        </authorList>
    </citation>
    <scope>NUCLEOTIDE SEQUENCE [LARGE SCALE GENOMIC DNA]</scope>
</reference>
<evidence type="ECO:0000313" key="3">
    <source>
        <dbReference type="Proteomes" id="UP000228996"/>
    </source>
</evidence>
<gene>
    <name evidence="2" type="ORF">COT44_01565</name>
</gene>
<sequence>MRCLFENIRTEIASGLGGRNSPPKPPFRPPRLACPTDRREPERKGRFQVFLWRQIFLQSNFNSLTQTLIGNF</sequence>
<dbReference type="EMBL" id="PEYO01000007">
    <property type="protein sequence ID" value="PIU03746.1"/>
    <property type="molecule type" value="Genomic_DNA"/>
</dbReference>
<comment type="caution">
    <text evidence="2">The sequence shown here is derived from an EMBL/GenBank/DDBJ whole genome shotgun (WGS) entry which is preliminary data.</text>
</comment>
<feature type="region of interest" description="Disordered" evidence="1">
    <location>
        <begin position="14"/>
        <end position="40"/>
    </location>
</feature>
<organism evidence="2 3">
    <name type="scientific">Candidatus Shapirobacteria bacterium CG08_land_8_20_14_0_20_39_18</name>
    <dbReference type="NCBI Taxonomy" id="1974883"/>
    <lineage>
        <taxon>Bacteria</taxon>
        <taxon>Candidatus Shapironibacteriota</taxon>
    </lineage>
</organism>
<proteinExistence type="predicted"/>
<evidence type="ECO:0000256" key="1">
    <source>
        <dbReference type="SAM" id="MobiDB-lite"/>
    </source>
</evidence>
<name>A0A2M6XDM2_9BACT</name>
<accession>A0A2M6XDM2</accession>
<evidence type="ECO:0000313" key="2">
    <source>
        <dbReference type="EMBL" id="PIU03746.1"/>
    </source>
</evidence>